<protein>
    <submittedName>
        <fullName evidence="1">Uncharacterized protein</fullName>
    </submittedName>
</protein>
<dbReference type="Gene3D" id="3.40.50.300">
    <property type="entry name" value="P-loop containing nucleotide triphosphate hydrolases"/>
    <property type="match status" value="1"/>
</dbReference>
<reference evidence="1 2" key="1">
    <citation type="submission" date="2015-12" db="EMBL/GenBank/DDBJ databases">
        <title>Bacillus cereus Group isolate.</title>
        <authorList>
            <person name="Kovac J."/>
        </authorList>
    </citation>
    <scope>NUCLEOTIDE SEQUENCE [LARGE SCALE GENOMIC DNA]</scope>
    <source>
        <strain evidence="1 2">FSL K6-0073</strain>
    </source>
</reference>
<name>A0A9X0MJP3_BACCE</name>
<dbReference type="InterPro" id="IPR027417">
    <property type="entry name" value="P-loop_NTPase"/>
</dbReference>
<dbReference type="SUPFAM" id="SSF52540">
    <property type="entry name" value="P-loop containing nucleoside triphosphate hydrolases"/>
    <property type="match status" value="1"/>
</dbReference>
<dbReference type="AlphaFoldDB" id="A0A9X0MJP3"/>
<organism evidence="1 2">
    <name type="scientific">Bacillus cereus</name>
    <dbReference type="NCBI Taxonomy" id="1396"/>
    <lineage>
        <taxon>Bacteria</taxon>
        <taxon>Bacillati</taxon>
        <taxon>Bacillota</taxon>
        <taxon>Bacilli</taxon>
        <taxon>Bacillales</taxon>
        <taxon>Bacillaceae</taxon>
        <taxon>Bacillus</taxon>
        <taxon>Bacillus cereus group</taxon>
    </lineage>
</organism>
<sequence length="183" mass="20854">MFRVHILNQNLLVTGGIAVGKTFFLNESLMDLLTKSENTLLLTPNINEFKTPVTKFNGRTISSTKINDDIDGSLFQIVEINPFSKSLDEVKHSFMEFVSSFETIIQSGIKTVMIDEGMQLLNEVPFPSFIKFVERLNEKGIRVIFTSQLELHRLPVNQFMQIDKLFPCVLKLNHQYKPLATAS</sequence>
<dbReference type="Proteomes" id="UP000075476">
    <property type="component" value="Unassembled WGS sequence"/>
</dbReference>
<gene>
    <name evidence="1" type="ORF">AT268_30810</name>
</gene>
<evidence type="ECO:0000313" key="2">
    <source>
        <dbReference type="Proteomes" id="UP000075476"/>
    </source>
</evidence>
<proteinExistence type="predicted"/>
<evidence type="ECO:0000313" key="1">
    <source>
        <dbReference type="EMBL" id="KXY50940.1"/>
    </source>
</evidence>
<comment type="caution">
    <text evidence="1">The sequence shown here is derived from an EMBL/GenBank/DDBJ whole genome shotgun (WGS) entry which is preliminary data.</text>
</comment>
<dbReference type="EMBL" id="LOMO01000001">
    <property type="protein sequence ID" value="KXY50940.1"/>
    <property type="molecule type" value="Genomic_DNA"/>
</dbReference>
<accession>A0A9X0MJP3</accession>
<dbReference type="RefSeq" id="WP_061662265.1">
    <property type="nucleotide sequence ID" value="NZ_LOMO01000001.1"/>
</dbReference>